<dbReference type="EMBL" id="FYEZ01000002">
    <property type="protein sequence ID" value="SNC72281.1"/>
    <property type="molecule type" value="Genomic_DNA"/>
</dbReference>
<keyword evidence="6" id="KW-1185">Reference proteome</keyword>
<dbReference type="AlphaFoldDB" id="A0A212U2D5"/>
<dbReference type="RefSeq" id="WP_088818702.1">
    <property type="nucleotide sequence ID" value="NZ_FYEZ01000002.1"/>
</dbReference>
<evidence type="ECO:0000313" key="5">
    <source>
        <dbReference type="EMBL" id="SNC72281.1"/>
    </source>
</evidence>
<dbReference type="OrthoDB" id="8454826at2"/>
<evidence type="ECO:0000256" key="3">
    <source>
        <dbReference type="SAM" id="SignalP"/>
    </source>
</evidence>
<gene>
    <name evidence="5" type="ORF">SAMN05445756_1790</name>
</gene>
<feature type="signal peptide" evidence="3">
    <location>
        <begin position="1"/>
        <end position="26"/>
    </location>
</feature>
<feature type="chain" id="PRO_5038923796" evidence="3">
    <location>
        <begin position="27"/>
        <end position="275"/>
    </location>
</feature>
<dbReference type="InterPro" id="IPR001638">
    <property type="entry name" value="Solute-binding_3/MltF_N"/>
</dbReference>
<dbReference type="PANTHER" id="PTHR35936:SF17">
    <property type="entry name" value="ARGININE-BINDING EXTRACELLULAR PROTEIN ARTP"/>
    <property type="match status" value="1"/>
</dbReference>
<dbReference type="PROSITE" id="PS51257">
    <property type="entry name" value="PROKAR_LIPOPROTEIN"/>
    <property type="match status" value="1"/>
</dbReference>
<evidence type="ECO:0000259" key="4">
    <source>
        <dbReference type="SMART" id="SM00062"/>
    </source>
</evidence>
<dbReference type="Pfam" id="PF00497">
    <property type="entry name" value="SBP_bac_3"/>
    <property type="match status" value="1"/>
</dbReference>
<dbReference type="SMART" id="SM00062">
    <property type="entry name" value="PBPb"/>
    <property type="match status" value="1"/>
</dbReference>
<accession>A0A212U2D5</accession>
<feature type="region of interest" description="Disordered" evidence="2">
    <location>
        <begin position="24"/>
        <end position="47"/>
    </location>
</feature>
<dbReference type="Proteomes" id="UP000198122">
    <property type="component" value="Unassembled WGS sequence"/>
</dbReference>
<keyword evidence="1 3" id="KW-0732">Signal</keyword>
<evidence type="ECO:0000313" key="6">
    <source>
        <dbReference type="Proteomes" id="UP000198122"/>
    </source>
</evidence>
<evidence type="ECO:0000256" key="1">
    <source>
        <dbReference type="ARBA" id="ARBA00022729"/>
    </source>
</evidence>
<organism evidence="5 6">
    <name type="scientific">Kytococcus aerolatus</name>
    <dbReference type="NCBI Taxonomy" id="592308"/>
    <lineage>
        <taxon>Bacteria</taxon>
        <taxon>Bacillati</taxon>
        <taxon>Actinomycetota</taxon>
        <taxon>Actinomycetes</taxon>
        <taxon>Micrococcales</taxon>
        <taxon>Kytococcaceae</taxon>
        <taxon>Kytococcus</taxon>
    </lineage>
</organism>
<protein>
    <submittedName>
        <fullName evidence="5">Amino acid ABC transporter substrate-binding protein, PAAT family</fullName>
    </submittedName>
</protein>
<sequence>MNSPRPRLAPWAALCLAASLTLSSCGGDDSPEKSSGSGDQPAAAELGLKDPGKIVVCGDVPFRPFEEEDPTSPTGYKGFDVDISQEIADGLGVELEFKDATFDTLQSGLALNSGQCDMSASGMTITEDRKKEIAFSDGYYDSLQSLLVPKDSDVKELGDLNGKKIAVQQGSTGSAYAEKKAEGAELVYLPSDAEMFQALQGNQVDAILQDLPVNLDHTKDGEYAIVAEYDTGEEYGLAIKKDNTKLVEAVNAELQEIRDSGRYQEIYDSYFAESE</sequence>
<dbReference type="SUPFAM" id="SSF53850">
    <property type="entry name" value="Periplasmic binding protein-like II"/>
    <property type="match status" value="1"/>
</dbReference>
<dbReference type="Gene3D" id="3.40.190.10">
    <property type="entry name" value="Periplasmic binding protein-like II"/>
    <property type="match status" value="2"/>
</dbReference>
<evidence type="ECO:0000256" key="2">
    <source>
        <dbReference type="SAM" id="MobiDB-lite"/>
    </source>
</evidence>
<name>A0A212U2D5_9MICO</name>
<reference evidence="5 6" key="1">
    <citation type="submission" date="2017-06" db="EMBL/GenBank/DDBJ databases">
        <authorList>
            <person name="Kim H.J."/>
            <person name="Triplett B.A."/>
        </authorList>
    </citation>
    <scope>NUCLEOTIDE SEQUENCE [LARGE SCALE GENOMIC DNA]</scope>
    <source>
        <strain evidence="5 6">DSM 22179</strain>
    </source>
</reference>
<feature type="domain" description="Solute-binding protein family 3/N-terminal" evidence="4">
    <location>
        <begin position="53"/>
        <end position="274"/>
    </location>
</feature>
<dbReference type="PANTHER" id="PTHR35936">
    <property type="entry name" value="MEMBRANE-BOUND LYTIC MUREIN TRANSGLYCOSYLASE F"/>
    <property type="match status" value="1"/>
</dbReference>
<proteinExistence type="predicted"/>